<dbReference type="InterPro" id="IPR023214">
    <property type="entry name" value="HAD_sf"/>
</dbReference>
<reference evidence="1 2" key="1">
    <citation type="submission" date="2022-10" db="EMBL/GenBank/DDBJ databases">
        <title>Defluviimonas sp. nov., isolated from ocean surface sediments.</title>
        <authorList>
            <person name="He W."/>
            <person name="Wang L."/>
            <person name="Zhang D.-F."/>
        </authorList>
    </citation>
    <scope>NUCLEOTIDE SEQUENCE [LARGE SCALE GENOMIC DNA]</scope>
    <source>
        <strain evidence="1 2">WL0050</strain>
    </source>
</reference>
<dbReference type="Proteomes" id="UP001652564">
    <property type="component" value="Unassembled WGS sequence"/>
</dbReference>
<accession>A0ABT2ZMP2</accession>
<dbReference type="InterPro" id="IPR006439">
    <property type="entry name" value="HAD-SF_hydro_IA"/>
</dbReference>
<proteinExistence type="predicted"/>
<dbReference type="InterPro" id="IPR036412">
    <property type="entry name" value="HAD-like_sf"/>
</dbReference>
<evidence type="ECO:0000313" key="2">
    <source>
        <dbReference type="Proteomes" id="UP001652564"/>
    </source>
</evidence>
<dbReference type="EMBL" id="JAOWKZ010000002">
    <property type="protein sequence ID" value="MCV2872298.1"/>
    <property type="molecule type" value="Genomic_DNA"/>
</dbReference>
<dbReference type="SFLD" id="SFLDS00003">
    <property type="entry name" value="Haloacid_Dehalogenase"/>
    <property type="match status" value="1"/>
</dbReference>
<evidence type="ECO:0000313" key="1">
    <source>
        <dbReference type="EMBL" id="MCV2872298.1"/>
    </source>
</evidence>
<dbReference type="InterPro" id="IPR023198">
    <property type="entry name" value="PGP-like_dom2"/>
</dbReference>
<gene>
    <name evidence="1" type="ORF">OEZ71_08320</name>
</gene>
<dbReference type="SUPFAM" id="SSF56784">
    <property type="entry name" value="HAD-like"/>
    <property type="match status" value="1"/>
</dbReference>
<dbReference type="SFLD" id="SFLDG01129">
    <property type="entry name" value="C1.5:_HAD__Beta-PGM__Phosphata"/>
    <property type="match status" value="1"/>
</dbReference>
<dbReference type="Gene3D" id="1.10.150.240">
    <property type="entry name" value="Putative phosphatase, domain 2"/>
    <property type="match status" value="1"/>
</dbReference>
<dbReference type="Pfam" id="PF00702">
    <property type="entry name" value="Hydrolase"/>
    <property type="match status" value="1"/>
</dbReference>
<dbReference type="Gene3D" id="3.40.50.1000">
    <property type="entry name" value="HAD superfamily/HAD-like"/>
    <property type="match status" value="1"/>
</dbReference>
<dbReference type="RefSeq" id="WP_263739483.1">
    <property type="nucleotide sequence ID" value="NZ_JAOWKZ010000002.1"/>
</dbReference>
<protein>
    <submittedName>
        <fullName evidence="1">HAD family phosphatase</fullName>
    </submittedName>
</protein>
<sequence length="235" mass="25458">MTQQLREATFDLTRYRAAIFDLDGTLVHSEHVWEKAKIEVTARYGKRPSQALLDAHVGRGLKDFLDELFGMPLTPEMRRAIGDQIGAEADIWLERMREPVPGAKDWLLGLVDAGLRIAICSSSPRRHIDGAVEMLGLRDVVELTVSGAELPVGKPDPLPFLTTLNELNLPAHAAFAVEDSVPGARSAHGAGLFTIAVGPGCTGPAYDFCPLRGESFADLMTTARPLHKSAINPAI</sequence>
<organism evidence="1 2">
    <name type="scientific">Albidovulum litorale</name>
    <dbReference type="NCBI Taxonomy" id="2984134"/>
    <lineage>
        <taxon>Bacteria</taxon>
        <taxon>Pseudomonadati</taxon>
        <taxon>Pseudomonadota</taxon>
        <taxon>Alphaproteobacteria</taxon>
        <taxon>Rhodobacterales</taxon>
        <taxon>Paracoccaceae</taxon>
        <taxon>Albidovulum</taxon>
    </lineage>
</organism>
<comment type="caution">
    <text evidence="1">The sequence shown here is derived from an EMBL/GenBank/DDBJ whole genome shotgun (WGS) entry which is preliminary data.</text>
</comment>
<dbReference type="PRINTS" id="PR00413">
    <property type="entry name" value="HADHALOGNASE"/>
</dbReference>
<dbReference type="CDD" id="cd07505">
    <property type="entry name" value="HAD_BPGM-like"/>
    <property type="match status" value="1"/>
</dbReference>
<dbReference type="PANTHER" id="PTHR43481:SF4">
    <property type="entry name" value="GLYCEROL-1-PHOSPHATE PHOSPHOHYDROLASE 1-RELATED"/>
    <property type="match status" value="1"/>
</dbReference>
<name>A0ABT2ZMP2_9RHOB</name>
<dbReference type="PANTHER" id="PTHR43481">
    <property type="entry name" value="FRUCTOSE-1-PHOSPHATE PHOSPHATASE"/>
    <property type="match status" value="1"/>
</dbReference>
<dbReference type="NCBIfam" id="TIGR01509">
    <property type="entry name" value="HAD-SF-IA-v3"/>
    <property type="match status" value="1"/>
</dbReference>
<dbReference type="InterPro" id="IPR051806">
    <property type="entry name" value="HAD-like_SPP"/>
</dbReference>
<keyword evidence="2" id="KW-1185">Reference proteome</keyword>